<reference evidence="2 3" key="1">
    <citation type="journal article" date="2004" name="Nucleic Acids Res.">
        <title>Unique features revealed by the genome sequence of Acinetobacter sp. ADP1, a versatile and naturally transformation competent bacterium.</title>
        <authorList>
            <person name="Barbe V."/>
            <person name="Vallenet D."/>
            <person name="Fonknechten N."/>
            <person name="Kreimeyer A."/>
            <person name="Oztas S."/>
            <person name="Labarre L."/>
            <person name="Cruveiller S."/>
            <person name="Robert C."/>
            <person name="Duprat S."/>
            <person name="Wincker P."/>
            <person name="Ornston L.N."/>
            <person name="Weissenbach J."/>
            <person name="Marliere P."/>
            <person name="Cohen G.N."/>
            <person name="Medigue C."/>
        </authorList>
    </citation>
    <scope>NUCLEOTIDE SEQUENCE [LARGE SCALE GENOMIC DNA]</scope>
    <source>
        <strain evidence="3">ATCC 33305 / BD413 / ADP1</strain>
    </source>
</reference>
<dbReference type="Proteomes" id="UP000000430">
    <property type="component" value="Chromosome"/>
</dbReference>
<evidence type="ECO:0000313" key="2">
    <source>
        <dbReference type="EMBL" id="CAG67043.1"/>
    </source>
</evidence>
<organism evidence="2 3">
    <name type="scientific">Acinetobacter baylyi (strain ATCC 33305 / BD413 / ADP1)</name>
    <dbReference type="NCBI Taxonomy" id="62977"/>
    <lineage>
        <taxon>Bacteria</taxon>
        <taxon>Pseudomonadati</taxon>
        <taxon>Pseudomonadota</taxon>
        <taxon>Gammaproteobacteria</taxon>
        <taxon>Moraxellales</taxon>
        <taxon>Moraxellaceae</taxon>
        <taxon>Acinetobacter</taxon>
    </lineage>
</organism>
<evidence type="ECO:0000313" key="3">
    <source>
        <dbReference type="Proteomes" id="UP000000430"/>
    </source>
</evidence>
<dbReference type="EMBL" id="CR543861">
    <property type="protein sequence ID" value="CAG67043.1"/>
    <property type="molecule type" value="Genomic_DNA"/>
</dbReference>
<gene>
    <name evidence="2" type="ordered locus">ACIAD0061</name>
</gene>
<feature type="compositionally biased region" description="Polar residues" evidence="1">
    <location>
        <begin position="56"/>
        <end position="67"/>
    </location>
</feature>
<proteinExistence type="predicted"/>
<feature type="region of interest" description="Disordered" evidence="1">
    <location>
        <begin position="32"/>
        <end position="67"/>
    </location>
</feature>
<dbReference type="HOGENOM" id="CLU_205000_0_0_6"/>
<dbReference type="AlphaFoldDB" id="Q6FFW4"/>
<feature type="compositionally biased region" description="Polar residues" evidence="1">
    <location>
        <begin position="33"/>
        <end position="49"/>
    </location>
</feature>
<evidence type="ECO:0000256" key="1">
    <source>
        <dbReference type="SAM" id="MobiDB-lite"/>
    </source>
</evidence>
<sequence length="67" mass="7586">MHQIEEAMLQVFIIICAVITFSVMAADPRHTQQDQAVSAWQKTTQTAKNTSKDQTHLNLTQTNREEG</sequence>
<protein>
    <submittedName>
        <fullName evidence="2">Uncharacterized protein</fullName>
    </submittedName>
</protein>
<name>Q6FFW4_ACIAD</name>
<dbReference type="KEGG" id="aci:ACIAD0061"/>
<dbReference type="eggNOG" id="ENOG5031AHY">
    <property type="taxonomic scope" value="Bacteria"/>
</dbReference>
<accession>Q6FFW4</accession>